<proteinExistence type="inferred from homology"/>
<dbReference type="EMBL" id="DRLD01000126">
    <property type="protein sequence ID" value="HED09971.1"/>
    <property type="molecule type" value="Genomic_DNA"/>
</dbReference>
<dbReference type="PANTHER" id="PTHR12789">
    <property type="entry name" value="DENSITY-REGULATED PROTEIN HOMOLOG"/>
    <property type="match status" value="1"/>
</dbReference>
<dbReference type="CDD" id="cd11567">
    <property type="entry name" value="YciH_like"/>
    <property type="match status" value="1"/>
</dbReference>
<dbReference type="GO" id="GO:0006417">
    <property type="term" value="P:regulation of translation"/>
    <property type="evidence" value="ECO:0007669"/>
    <property type="project" value="UniProtKB-KW"/>
</dbReference>
<reference evidence="6" key="1">
    <citation type="journal article" date="2020" name="mSystems">
        <title>Genome- and Community-Level Interaction Insights into Carbon Utilization and Element Cycling Functions of Hydrothermarchaeota in Hydrothermal Sediment.</title>
        <authorList>
            <person name="Zhou Z."/>
            <person name="Liu Y."/>
            <person name="Xu W."/>
            <person name="Pan J."/>
            <person name="Luo Z.H."/>
            <person name="Li M."/>
        </authorList>
    </citation>
    <scope>NUCLEOTIDE SEQUENCE [LARGE SCALE GENOMIC DNA]</scope>
    <source>
        <strain evidence="6">HyVt-456</strain>
    </source>
</reference>
<keyword evidence="2" id="KW-0810">Translation regulation</keyword>
<comment type="similarity">
    <text evidence="1">Belongs to the SUI1 family.</text>
</comment>
<gene>
    <name evidence="6" type="ORF">ENJ10_04740</name>
</gene>
<keyword evidence="3" id="KW-0648">Protein biosynthesis</keyword>
<dbReference type="InterPro" id="IPR001950">
    <property type="entry name" value="SUI1"/>
</dbReference>
<feature type="region of interest" description="Disordered" evidence="4">
    <location>
        <begin position="1"/>
        <end position="44"/>
    </location>
</feature>
<keyword evidence="6" id="KW-0396">Initiation factor</keyword>
<dbReference type="Gene3D" id="3.30.780.10">
    <property type="entry name" value="SUI1-like domain"/>
    <property type="match status" value="1"/>
</dbReference>
<dbReference type="PROSITE" id="PS50296">
    <property type="entry name" value="SUI1"/>
    <property type="match status" value="1"/>
</dbReference>
<accession>A0A7V1LL18</accession>
<dbReference type="PIRSF" id="PIRSF037511">
    <property type="entry name" value="Transl_init_SUI1_pro"/>
    <property type="match status" value="1"/>
</dbReference>
<evidence type="ECO:0000259" key="5">
    <source>
        <dbReference type="PROSITE" id="PS50296"/>
    </source>
</evidence>
<dbReference type="InterPro" id="IPR050318">
    <property type="entry name" value="DENR/SUI1_TIF"/>
</dbReference>
<dbReference type="InterPro" id="IPR036877">
    <property type="entry name" value="SUI1_dom_sf"/>
</dbReference>
<dbReference type="SUPFAM" id="SSF55159">
    <property type="entry name" value="eIF1-like"/>
    <property type="match status" value="1"/>
</dbReference>
<protein>
    <submittedName>
        <fullName evidence="6">Translation initiation factor</fullName>
    </submittedName>
</protein>
<dbReference type="PANTHER" id="PTHR12789:SF0">
    <property type="entry name" value="DENSITY-REGULATED PROTEIN"/>
    <property type="match status" value="1"/>
</dbReference>
<evidence type="ECO:0000256" key="2">
    <source>
        <dbReference type="ARBA" id="ARBA00022845"/>
    </source>
</evidence>
<dbReference type="Proteomes" id="UP000886005">
    <property type="component" value="Unassembled WGS sequence"/>
</dbReference>
<sequence length="108" mass="12114">MSKNNSSRVYSTHAVERNDSGADDTREMTPPRKQTAYIERDRKKRRGKTVIVIRNLKGDLSALKKELQKHCGAGGSLKNNEIEIQGDHRDKIAAYLQSKGYKTKLVGG</sequence>
<name>A0A7V1LL18_CALAY</name>
<feature type="domain" description="SUI1" evidence="5">
    <location>
        <begin position="37"/>
        <end position="100"/>
    </location>
</feature>
<feature type="compositionally biased region" description="Basic and acidic residues" evidence="4">
    <location>
        <begin position="14"/>
        <end position="30"/>
    </location>
</feature>
<evidence type="ECO:0000256" key="1">
    <source>
        <dbReference type="ARBA" id="ARBA00005422"/>
    </source>
</evidence>
<evidence type="ECO:0000313" key="6">
    <source>
        <dbReference type="EMBL" id="HED09971.1"/>
    </source>
</evidence>
<organism evidence="6">
    <name type="scientific">Caldithrix abyssi</name>
    <dbReference type="NCBI Taxonomy" id="187145"/>
    <lineage>
        <taxon>Bacteria</taxon>
        <taxon>Pseudomonadati</taxon>
        <taxon>Calditrichota</taxon>
        <taxon>Calditrichia</taxon>
        <taxon>Calditrichales</taxon>
        <taxon>Calditrichaceae</taxon>
        <taxon>Caldithrix</taxon>
    </lineage>
</organism>
<evidence type="ECO:0000256" key="4">
    <source>
        <dbReference type="SAM" id="MobiDB-lite"/>
    </source>
</evidence>
<dbReference type="InterPro" id="IPR005872">
    <property type="entry name" value="SUI1_arc_bac"/>
</dbReference>
<dbReference type="Pfam" id="PF01253">
    <property type="entry name" value="SUI1"/>
    <property type="match status" value="1"/>
</dbReference>
<dbReference type="GO" id="GO:0003729">
    <property type="term" value="F:mRNA binding"/>
    <property type="evidence" value="ECO:0007669"/>
    <property type="project" value="TreeGrafter"/>
</dbReference>
<dbReference type="GO" id="GO:0003735">
    <property type="term" value="F:structural constituent of ribosome"/>
    <property type="evidence" value="ECO:0007669"/>
    <property type="project" value="InterPro"/>
</dbReference>
<dbReference type="GO" id="GO:0001731">
    <property type="term" value="P:formation of translation preinitiation complex"/>
    <property type="evidence" value="ECO:0007669"/>
    <property type="project" value="TreeGrafter"/>
</dbReference>
<comment type="caution">
    <text evidence="6">The sequence shown here is derived from an EMBL/GenBank/DDBJ whole genome shotgun (WGS) entry which is preliminary data.</text>
</comment>
<evidence type="ECO:0000256" key="3">
    <source>
        <dbReference type="ARBA" id="ARBA00022917"/>
    </source>
</evidence>
<dbReference type="GO" id="GO:0002188">
    <property type="term" value="P:translation reinitiation"/>
    <property type="evidence" value="ECO:0007669"/>
    <property type="project" value="TreeGrafter"/>
</dbReference>
<feature type="compositionally biased region" description="Polar residues" evidence="4">
    <location>
        <begin position="1"/>
        <end position="10"/>
    </location>
</feature>
<dbReference type="AlphaFoldDB" id="A0A7V1LL18"/>
<dbReference type="GO" id="GO:0003743">
    <property type="term" value="F:translation initiation factor activity"/>
    <property type="evidence" value="ECO:0007669"/>
    <property type="project" value="UniProtKB-KW"/>
</dbReference>
<dbReference type="GO" id="GO:0005840">
    <property type="term" value="C:ribosome"/>
    <property type="evidence" value="ECO:0007669"/>
    <property type="project" value="InterPro"/>
</dbReference>